<reference evidence="7 8" key="1">
    <citation type="submission" date="2016-10" db="EMBL/GenBank/DDBJ databases">
        <authorList>
            <person name="de Groot N.N."/>
        </authorList>
    </citation>
    <scope>NUCLEOTIDE SEQUENCE [LARGE SCALE GENOMIC DNA]</scope>
    <source>
        <strain evidence="7 8">RK1</strain>
    </source>
</reference>
<organism evidence="7 8">
    <name type="scientific">Parapedobacter indicus</name>
    <dbReference type="NCBI Taxonomy" id="1477437"/>
    <lineage>
        <taxon>Bacteria</taxon>
        <taxon>Pseudomonadati</taxon>
        <taxon>Bacteroidota</taxon>
        <taxon>Sphingobacteriia</taxon>
        <taxon>Sphingobacteriales</taxon>
        <taxon>Sphingobacteriaceae</taxon>
        <taxon>Parapedobacter</taxon>
    </lineage>
</organism>
<keyword evidence="8" id="KW-1185">Reference proteome</keyword>
<evidence type="ECO:0000256" key="5">
    <source>
        <dbReference type="ARBA" id="ARBA00023277"/>
    </source>
</evidence>
<comment type="cofactor">
    <cofactor evidence="1">
        <name>Mg(2+)</name>
        <dbReference type="ChEBI" id="CHEBI:18420"/>
    </cofactor>
</comment>
<accession>A0A1I3GTK1</accession>
<dbReference type="Proteomes" id="UP000198670">
    <property type="component" value="Unassembled WGS sequence"/>
</dbReference>
<dbReference type="InterPro" id="IPR011330">
    <property type="entry name" value="Glyco_hydro/deAcase_b/a-brl"/>
</dbReference>
<dbReference type="RefSeq" id="WP_090625910.1">
    <property type="nucleotide sequence ID" value="NZ_FOQO01000003.1"/>
</dbReference>
<evidence type="ECO:0000256" key="2">
    <source>
        <dbReference type="ARBA" id="ARBA00022723"/>
    </source>
</evidence>
<dbReference type="PANTHER" id="PTHR31609:SF1">
    <property type="entry name" value="CARBOHYDRATE DEACETYLASE"/>
    <property type="match status" value="1"/>
</dbReference>
<evidence type="ECO:0000256" key="3">
    <source>
        <dbReference type="ARBA" id="ARBA00022801"/>
    </source>
</evidence>
<protein>
    <recommendedName>
        <fullName evidence="9">ChbG/HpnK family deacetylase</fullName>
    </recommendedName>
</protein>
<dbReference type="EMBL" id="FOQO01000003">
    <property type="protein sequence ID" value="SFI26719.1"/>
    <property type="molecule type" value="Genomic_DNA"/>
</dbReference>
<feature type="chain" id="PRO_5011578125" description="ChbG/HpnK family deacetylase" evidence="6">
    <location>
        <begin position="28"/>
        <end position="317"/>
    </location>
</feature>
<evidence type="ECO:0008006" key="9">
    <source>
        <dbReference type="Google" id="ProtNLM"/>
    </source>
</evidence>
<dbReference type="OrthoDB" id="9774177at2"/>
<sequence>MMTKWLPRDTPSLVLTLCLLLGHAATATSQTLVERLGYPKDAILLIINNDDAGMCHAANTGTIKGLQDGLISSSTIMFTCPWATEIVNFARTHPDKDFGVHLTLTSEWKHYKWGPVAPIDRVRSLVDSNGHFWKEVQEVYEHGNAGQAYEEGKAQIEKALSYGLPITHIDSHMGTFQLDPAYFEQYARLAKTFNLPLRMASQATLEKYGQGELREKCAQLGLVFPDYLIYEELQNYGEVEDFWVSIIDNLKPGVTELFLHASELTPELEAITGTARKRSDELKAFTESGKIRDALARKNVQLISYRPLLELQRASTP</sequence>
<keyword evidence="2" id="KW-0479">Metal-binding</keyword>
<evidence type="ECO:0000256" key="4">
    <source>
        <dbReference type="ARBA" id="ARBA00022842"/>
    </source>
</evidence>
<keyword evidence="6" id="KW-0732">Signal</keyword>
<dbReference type="CDD" id="cd10802">
    <property type="entry name" value="YdjC_TTHB029_like"/>
    <property type="match status" value="1"/>
</dbReference>
<proteinExistence type="predicted"/>
<keyword evidence="5" id="KW-0119">Carbohydrate metabolism</keyword>
<evidence type="ECO:0000256" key="1">
    <source>
        <dbReference type="ARBA" id="ARBA00001946"/>
    </source>
</evidence>
<evidence type="ECO:0000313" key="7">
    <source>
        <dbReference type="EMBL" id="SFI26719.1"/>
    </source>
</evidence>
<gene>
    <name evidence="7" type="ORF">SAMN05444682_103101</name>
</gene>
<dbReference type="GO" id="GO:0016787">
    <property type="term" value="F:hydrolase activity"/>
    <property type="evidence" value="ECO:0007669"/>
    <property type="project" value="UniProtKB-KW"/>
</dbReference>
<dbReference type="GO" id="GO:0046872">
    <property type="term" value="F:metal ion binding"/>
    <property type="evidence" value="ECO:0007669"/>
    <property type="project" value="UniProtKB-KW"/>
</dbReference>
<dbReference type="SUPFAM" id="SSF88713">
    <property type="entry name" value="Glycoside hydrolase/deacetylase"/>
    <property type="match status" value="1"/>
</dbReference>
<dbReference type="GO" id="GO:0005975">
    <property type="term" value="P:carbohydrate metabolic process"/>
    <property type="evidence" value="ECO:0007669"/>
    <property type="project" value="InterPro"/>
</dbReference>
<evidence type="ECO:0000256" key="6">
    <source>
        <dbReference type="SAM" id="SignalP"/>
    </source>
</evidence>
<keyword evidence="3" id="KW-0378">Hydrolase</keyword>
<dbReference type="AlphaFoldDB" id="A0A1I3GTK1"/>
<name>A0A1I3GTK1_9SPHI</name>
<dbReference type="GO" id="GO:0019213">
    <property type="term" value="F:deacetylase activity"/>
    <property type="evidence" value="ECO:0007669"/>
    <property type="project" value="TreeGrafter"/>
</dbReference>
<dbReference type="Pfam" id="PF04794">
    <property type="entry name" value="YdjC"/>
    <property type="match status" value="1"/>
</dbReference>
<feature type="signal peptide" evidence="6">
    <location>
        <begin position="1"/>
        <end position="27"/>
    </location>
</feature>
<dbReference type="InterPro" id="IPR006879">
    <property type="entry name" value="YdjC-like"/>
</dbReference>
<dbReference type="STRING" id="1477437.SAMN05444682_103101"/>
<dbReference type="Gene3D" id="3.20.20.370">
    <property type="entry name" value="Glycoside hydrolase/deacetylase"/>
    <property type="match status" value="1"/>
</dbReference>
<keyword evidence="4" id="KW-0460">Magnesium</keyword>
<evidence type="ECO:0000313" key="8">
    <source>
        <dbReference type="Proteomes" id="UP000198670"/>
    </source>
</evidence>
<dbReference type="PANTHER" id="PTHR31609">
    <property type="entry name" value="YDJC DEACETYLASE FAMILY MEMBER"/>
    <property type="match status" value="1"/>
</dbReference>